<dbReference type="SUPFAM" id="SSF48452">
    <property type="entry name" value="TPR-like"/>
    <property type="match status" value="1"/>
</dbReference>
<dbReference type="InterPro" id="IPR011990">
    <property type="entry name" value="TPR-like_helical_dom_sf"/>
</dbReference>
<keyword evidence="2" id="KW-1185">Reference proteome</keyword>
<accession>A0A5S9F2Z2</accession>
<sequence>MLIQQLYAEAQNTQNPHESLQKFQKLLRLVEAQSGPFDMGVCEVLTHISGRQFDVGDYKSCIESAKKALNILVFENVEDNVLRAQLYNNIGMSYWALKNQEKAQEHFEYLWRLLQKQEDKELLNYGVEDYKNFCYQTQKYEKLVEIADHFKVPAIVYTHLNNNQPVIFDNLIFCCTDPKYAKENAGYPLGKVVYFQLIPIAIDNNVSLSFDKNDTEREKIEKFAQSLFSFDI</sequence>
<reference evidence="1 2" key="1">
    <citation type="submission" date="2019-08" db="EMBL/GenBank/DDBJ databases">
        <title>Complete genome sequence of Candidatus Uab amorphum.</title>
        <authorList>
            <person name="Shiratori T."/>
            <person name="Suzuki S."/>
            <person name="Kakizawa Y."/>
            <person name="Ishida K."/>
        </authorList>
    </citation>
    <scope>NUCLEOTIDE SEQUENCE [LARGE SCALE GENOMIC DNA]</scope>
    <source>
        <strain evidence="1 2">SRT547</strain>
    </source>
</reference>
<organism evidence="1 2">
    <name type="scientific">Uabimicrobium amorphum</name>
    <dbReference type="NCBI Taxonomy" id="2596890"/>
    <lineage>
        <taxon>Bacteria</taxon>
        <taxon>Pseudomonadati</taxon>
        <taxon>Planctomycetota</taxon>
        <taxon>Candidatus Uabimicrobiia</taxon>
        <taxon>Candidatus Uabimicrobiales</taxon>
        <taxon>Candidatus Uabimicrobiaceae</taxon>
        <taxon>Candidatus Uabimicrobium</taxon>
    </lineage>
</organism>
<evidence type="ECO:0000313" key="1">
    <source>
        <dbReference type="EMBL" id="BBM82989.1"/>
    </source>
</evidence>
<evidence type="ECO:0000313" key="2">
    <source>
        <dbReference type="Proteomes" id="UP000326354"/>
    </source>
</evidence>
<protein>
    <recommendedName>
        <fullName evidence="3">Tetratricopeptide repeat protein</fullName>
    </recommendedName>
</protein>
<gene>
    <name evidence="1" type="ORF">UABAM_01332</name>
</gene>
<dbReference type="Proteomes" id="UP000326354">
    <property type="component" value="Chromosome"/>
</dbReference>
<proteinExistence type="predicted"/>
<dbReference type="EMBL" id="AP019860">
    <property type="protein sequence ID" value="BBM82989.1"/>
    <property type="molecule type" value="Genomic_DNA"/>
</dbReference>
<dbReference type="Gene3D" id="1.25.40.10">
    <property type="entry name" value="Tetratricopeptide repeat domain"/>
    <property type="match status" value="1"/>
</dbReference>
<dbReference type="AlphaFoldDB" id="A0A5S9F2Z2"/>
<name>A0A5S9F2Z2_UABAM</name>
<evidence type="ECO:0008006" key="3">
    <source>
        <dbReference type="Google" id="ProtNLM"/>
    </source>
</evidence>
<dbReference type="RefSeq" id="WP_151967214.1">
    <property type="nucleotide sequence ID" value="NZ_AP019860.1"/>
</dbReference>
<dbReference type="KEGG" id="uam:UABAM_01332"/>